<dbReference type="GO" id="GO:0016887">
    <property type="term" value="F:ATP hydrolysis activity"/>
    <property type="evidence" value="ECO:0007669"/>
    <property type="project" value="InterPro"/>
</dbReference>
<evidence type="ECO:0000256" key="6">
    <source>
        <dbReference type="ARBA" id="ARBA00037066"/>
    </source>
</evidence>
<sequence length="255" mass="28674">MSLLSTSNLRIKISNTLVCDDLNIECKQSEVWGILGRNGKGKTTLLHTLAGLRPALNGNITIQKKNILELTRKQIAQQLGVLLQHHEDSFPCSVIETVITGRHPHISNWQWESKNDYEIAHNALNSVQLSHLAERPINQLSGGERQRVAIATLITQNPQILLLDEPNSHLDLKYQIQILETLCNQAIHQKKIIMMTLHDLNLAARFCDKLMLLLGDGKVLVGNTNELLSEENLLKLFDYPITRINSGKYPIFIAG</sequence>
<dbReference type="SUPFAM" id="SSF52540">
    <property type="entry name" value="P-loop containing nucleoside triphosphate hydrolases"/>
    <property type="match status" value="1"/>
</dbReference>
<dbReference type="CDD" id="cd03214">
    <property type="entry name" value="ABC_Iron-Siderophores_B12_Hemin"/>
    <property type="match status" value="1"/>
</dbReference>
<dbReference type="AlphaFoldDB" id="A0A370D9L4"/>
<dbReference type="PANTHER" id="PTHR42794">
    <property type="entry name" value="HEMIN IMPORT ATP-BINDING PROTEIN HMUV"/>
    <property type="match status" value="1"/>
</dbReference>
<evidence type="ECO:0000256" key="4">
    <source>
        <dbReference type="ARBA" id="ARBA00022840"/>
    </source>
</evidence>
<dbReference type="SMART" id="SM00382">
    <property type="entry name" value="AAA"/>
    <property type="match status" value="1"/>
</dbReference>
<dbReference type="PROSITE" id="PS50893">
    <property type="entry name" value="ABC_TRANSPORTER_2"/>
    <property type="match status" value="1"/>
</dbReference>
<dbReference type="FunFam" id="3.40.50.300:FF:000134">
    <property type="entry name" value="Iron-enterobactin ABC transporter ATP-binding protein"/>
    <property type="match status" value="1"/>
</dbReference>
<comment type="caution">
    <text evidence="8">The sequence shown here is derived from an EMBL/GenBank/DDBJ whole genome shotgun (WGS) entry which is preliminary data.</text>
</comment>
<feature type="domain" description="ABC transporter" evidence="7">
    <location>
        <begin position="4"/>
        <end position="240"/>
    </location>
</feature>
<protein>
    <submittedName>
        <fullName evidence="8">ABC transporter</fullName>
    </submittedName>
</protein>
<reference evidence="8 9" key="1">
    <citation type="journal article" date="2018" name="ISME J.">
        <title>Endosymbiont genomes yield clues of tubeworm success.</title>
        <authorList>
            <person name="Li Y."/>
            <person name="Liles M.R."/>
            <person name="Halanych K.M."/>
        </authorList>
    </citation>
    <scope>NUCLEOTIDE SEQUENCE [LARGE SCALE GENOMIC DNA]</scope>
    <source>
        <strain evidence="8">A1464</strain>
    </source>
</reference>
<dbReference type="Pfam" id="PF00005">
    <property type="entry name" value="ABC_tran"/>
    <property type="match status" value="1"/>
</dbReference>
<dbReference type="InterPro" id="IPR017871">
    <property type="entry name" value="ABC_transporter-like_CS"/>
</dbReference>
<dbReference type="PANTHER" id="PTHR42794:SF1">
    <property type="entry name" value="HEMIN IMPORT ATP-BINDING PROTEIN HMUV"/>
    <property type="match status" value="1"/>
</dbReference>
<dbReference type="Proteomes" id="UP000254266">
    <property type="component" value="Unassembled WGS sequence"/>
</dbReference>
<evidence type="ECO:0000259" key="7">
    <source>
        <dbReference type="PROSITE" id="PS50893"/>
    </source>
</evidence>
<evidence type="ECO:0000256" key="3">
    <source>
        <dbReference type="ARBA" id="ARBA00022741"/>
    </source>
</evidence>
<dbReference type="InterPro" id="IPR003593">
    <property type="entry name" value="AAA+_ATPase"/>
</dbReference>
<comment type="function">
    <text evidence="6">Part of the ABC transporter complex HmuTUV involved in hemin import. Responsible for energy coupling to the transport system.</text>
</comment>
<keyword evidence="3" id="KW-0547">Nucleotide-binding</keyword>
<dbReference type="InterPro" id="IPR027417">
    <property type="entry name" value="P-loop_NTPase"/>
</dbReference>
<keyword evidence="4" id="KW-0067">ATP-binding</keyword>
<dbReference type="Gene3D" id="3.40.50.300">
    <property type="entry name" value="P-loop containing nucleotide triphosphate hydrolases"/>
    <property type="match status" value="1"/>
</dbReference>
<evidence type="ECO:0000313" key="8">
    <source>
        <dbReference type="EMBL" id="RDH81583.1"/>
    </source>
</evidence>
<keyword evidence="5" id="KW-1278">Translocase</keyword>
<evidence type="ECO:0000313" key="9">
    <source>
        <dbReference type="Proteomes" id="UP000254266"/>
    </source>
</evidence>
<dbReference type="GO" id="GO:0005524">
    <property type="term" value="F:ATP binding"/>
    <property type="evidence" value="ECO:0007669"/>
    <property type="project" value="UniProtKB-KW"/>
</dbReference>
<proteinExistence type="inferred from homology"/>
<accession>A0A370D9L4</accession>
<evidence type="ECO:0000256" key="2">
    <source>
        <dbReference type="ARBA" id="ARBA00022448"/>
    </source>
</evidence>
<dbReference type="PROSITE" id="PS00211">
    <property type="entry name" value="ABC_TRANSPORTER_1"/>
    <property type="match status" value="1"/>
</dbReference>
<organism evidence="8 9">
    <name type="scientific">endosymbiont of Galathealinum brachiosum</name>
    <dbReference type="NCBI Taxonomy" id="2200906"/>
    <lineage>
        <taxon>Bacteria</taxon>
        <taxon>Pseudomonadati</taxon>
        <taxon>Pseudomonadota</taxon>
        <taxon>Gammaproteobacteria</taxon>
        <taxon>sulfur-oxidizing symbionts</taxon>
    </lineage>
</organism>
<comment type="similarity">
    <text evidence="1">Belongs to the ABC transporter superfamily.</text>
</comment>
<evidence type="ECO:0000256" key="1">
    <source>
        <dbReference type="ARBA" id="ARBA00005417"/>
    </source>
</evidence>
<keyword evidence="2" id="KW-0813">Transport</keyword>
<dbReference type="InterPro" id="IPR003439">
    <property type="entry name" value="ABC_transporter-like_ATP-bd"/>
</dbReference>
<name>A0A370D9L4_9GAMM</name>
<dbReference type="EMBL" id="QFXC01000013">
    <property type="protein sequence ID" value="RDH81583.1"/>
    <property type="molecule type" value="Genomic_DNA"/>
</dbReference>
<keyword evidence="9" id="KW-1185">Reference proteome</keyword>
<gene>
    <name evidence="8" type="ORF">DIZ80_16040</name>
</gene>
<evidence type="ECO:0000256" key="5">
    <source>
        <dbReference type="ARBA" id="ARBA00022967"/>
    </source>
</evidence>